<dbReference type="Proteomes" id="UP000215595">
    <property type="component" value="Unassembled WGS sequence"/>
</dbReference>
<dbReference type="PROSITE" id="PS00893">
    <property type="entry name" value="NUDIX_BOX"/>
    <property type="match status" value="1"/>
</dbReference>
<dbReference type="PANTHER" id="PTHR43736">
    <property type="entry name" value="ADP-RIBOSE PYROPHOSPHATASE"/>
    <property type="match status" value="1"/>
</dbReference>
<evidence type="ECO:0000313" key="6">
    <source>
        <dbReference type="Proteomes" id="UP000215595"/>
    </source>
</evidence>
<protein>
    <submittedName>
        <fullName evidence="5">Phosphohydrolase</fullName>
    </submittedName>
</protein>
<dbReference type="PANTHER" id="PTHR43736:SF1">
    <property type="entry name" value="DIHYDRONEOPTERIN TRIPHOSPHATE DIPHOSPHATASE"/>
    <property type="match status" value="1"/>
</dbReference>
<evidence type="ECO:0000256" key="1">
    <source>
        <dbReference type="ARBA" id="ARBA00001946"/>
    </source>
</evidence>
<evidence type="ECO:0000256" key="3">
    <source>
        <dbReference type="RuleBase" id="RU003476"/>
    </source>
</evidence>
<accession>A0A258FPB2</accession>
<dbReference type="PRINTS" id="PR00502">
    <property type="entry name" value="NUDIXFAMILY"/>
</dbReference>
<reference evidence="5 6" key="1">
    <citation type="submission" date="2017-03" db="EMBL/GenBank/DDBJ databases">
        <title>Lifting the veil on microbial sulfur biogeochemistry in mining wastewaters.</title>
        <authorList>
            <person name="Kantor R.S."/>
            <person name="Colenbrander Nelson T."/>
            <person name="Marshall S."/>
            <person name="Bennett D."/>
            <person name="Apte S."/>
            <person name="Camacho D."/>
            <person name="Thomas B.C."/>
            <person name="Warren L.A."/>
            <person name="Banfield J.F."/>
        </authorList>
    </citation>
    <scope>NUCLEOTIDE SEQUENCE [LARGE SCALE GENOMIC DNA]</scope>
    <source>
        <strain evidence="5">32-69-9</strain>
    </source>
</reference>
<evidence type="ECO:0000313" key="5">
    <source>
        <dbReference type="EMBL" id="OYX34440.1"/>
    </source>
</evidence>
<dbReference type="EMBL" id="NCEB01000009">
    <property type="protein sequence ID" value="OYX34440.1"/>
    <property type="molecule type" value="Genomic_DNA"/>
</dbReference>
<dbReference type="Gene3D" id="3.90.79.10">
    <property type="entry name" value="Nucleoside Triphosphate Pyrophosphohydrolase"/>
    <property type="match status" value="1"/>
</dbReference>
<dbReference type="PROSITE" id="PS51462">
    <property type="entry name" value="NUDIX"/>
    <property type="match status" value="1"/>
</dbReference>
<organism evidence="5 6">
    <name type="scientific">Brevundimonas subvibrioides</name>
    <dbReference type="NCBI Taxonomy" id="74313"/>
    <lineage>
        <taxon>Bacteria</taxon>
        <taxon>Pseudomonadati</taxon>
        <taxon>Pseudomonadota</taxon>
        <taxon>Alphaproteobacteria</taxon>
        <taxon>Caulobacterales</taxon>
        <taxon>Caulobacteraceae</taxon>
        <taxon>Brevundimonas</taxon>
    </lineage>
</organism>
<dbReference type="SUPFAM" id="SSF55811">
    <property type="entry name" value="Nudix"/>
    <property type="match status" value="1"/>
</dbReference>
<dbReference type="CDD" id="cd04673">
    <property type="entry name" value="NUDIX_ADPRase"/>
    <property type="match status" value="1"/>
</dbReference>
<evidence type="ECO:0000259" key="4">
    <source>
        <dbReference type="PROSITE" id="PS51462"/>
    </source>
</evidence>
<sequence>MSESLPPPIPAVGVVCLRGDEVLLIRRGTPPRVGEWSLPGGRIEPGETVRDAALRELREETGIEARLIGLIDVVDGIFPEAGRHYLLIDFMAEWTGGEPVAGDDAVEARFFPRAEAGQRVAWSETRRIIQAALTMRDAASASG</sequence>
<evidence type="ECO:0000256" key="2">
    <source>
        <dbReference type="ARBA" id="ARBA00022801"/>
    </source>
</evidence>
<comment type="caution">
    <text evidence="5">The sequence shown here is derived from an EMBL/GenBank/DDBJ whole genome shotgun (WGS) entry which is preliminary data.</text>
</comment>
<dbReference type="AlphaFoldDB" id="A0A258FPB2"/>
<dbReference type="InterPro" id="IPR020084">
    <property type="entry name" value="NUDIX_hydrolase_CS"/>
</dbReference>
<proteinExistence type="inferred from homology"/>
<gene>
    <name evidence="5" type="ORF">B7Z01_06255</name>
</gene>
<name>A0A258FPB2_9CAUL</name>
<dbReference type="InterPro" id="IPR020476">
    <property type="entry name" value="Nudix_hydrolase"/>
</dbReference>
<comment type="similarity">
    <text evidence="3">Belongs to the Nudix hydrolase family.</text>
</comment>
<comment type="cofactor">
    <cofactor evidence="1">
        <name>Mg(2+)</name>
        <dbReference type="ChEBI" id="CHEBI:18420"/>
    </cofactor>
</comment>
<dbReference type="GO" id="GO:0016787">
    <property type="term" value="F:hydrolase activity"/>
    <property type="evidence" value="ECO:0007669"/>
    <property type="project" value="UniProtKB-KW"/>
</dbReference>
<dbReference type="Pfam" id="PF00293">
    <property type="entry name" value="NUDIX"/>
    <property type="match status" value="1"/>
</dbReference>
<dbReference type="InterPro" id="IPR000086">
    <property type="entry name" value="NUDIX_hydrolase_dom"/>
</dbReference>
<feature type="domain" description="Nudix hydrolase" evidence="4">
    <location>
        <begin position="7"/>
        <end position="134"/>
    </location>
</feature>
<keyword evidence="2 3" id="KW-0378">Hydrolase</keyword>
<dbReference type="InterPro" id="IPR015797">
    <property type="entry name" value="NUDIX_hydrolase-like_dom_sf"/>
</dbReference>